<evidence type="ECO:0000313" key="9">
    <source>
        <dbReference type="Proteomes" id="UP000501780"/>
    </source>
</evidence>
<evidence type="ECO:0000256" key="5">
    <source>
        <dbReference type="ARBA" id="ARBA00023237"/>
    </source>
</evidence>
<dbReference type="AlphaFoldDB" id="A0A6H0KIP5"/>
<keyword evidence="9" id="KW-1185">Reference proteome</keyword>
<dbReference type="RefSeq" id="WP_167960306.1">
    <property type="nucleotide sequence ID" value="NZ_CP050831.1"/>
</dbReference>
<dbReference type="Proteomes" id="UP000501780">
    <property type="component" value="Chromosome"/>
</dbReference>
<organism evidence="8 9">
    <name type="scientific">Bacteroides faecium</name>
    <dbReference type="NCBI Taxonomy" id="2715212"/>
    <lineage>
        <taxon>Bacteria</taxon>
        <taxon>Pseudomonadati</taxon>
        <taxon>Bacteroidota</taxon>
        <taxon>Bacteroidia</taxon>
        <taxon>Bacteroidales</taxon>
        <taxon>Bacteroidaceae</taxon>
        <taxon>Bacteroides</taxon>
    </lineage>
</organism>
<evidence type="ECO:0000256" key="4">
    <source>
        <dbReference type="ARBA" id="ARBA00023136"/>
    </source>
</evidence>
<proteinExistence type="inferred from homology"/>
<evidence type="ECO:0000256" key="2">
    <source>
        <dbReference type="ARBA" id="ARBA00006275"/>
    </source>
</evidence>
<dbReference type="KEGG" id="bfc:BacF7301_03640"/>
<reference evidence="8 9" key="1">
    <citation type="submission" date="2020-03" db="EMBL/GenBank/DDBJ databases">
        <title>Genomic analysis of Bacteroides faecium CBA7301.</title>
        <authorList>
            <person name="Kim J."/>
            <person name="Roh S.W."/>
        </authorList>
    </citation>
    <scope>NUCLEOTIDE SEQUENCE [LARGE SCALE GENOMIC DNA]</scope>
    <source>
        <strain evidence="8 9">CBA7301</strain>
    </source>
</reference>
<evidence type="ECO:0000259" key="6">
    <source>
        <dbReference type="Pfam" id="PF07980"/>
    </source>
</evidence>
<dbReference type="Gene3D" id="1.25.40.390">
    <property type="match status" value="1"/>
</dbReference>
<feature type="domain" description="SusD-like N-terminal" evidence="7">
    <location>
        <begin position="25"/>
        <end position="232"/>
    </location>
</feature>
<evidence type="ECO:0000259" key="7">
    <source>
        <dbReference type="Pfam" id="PF14322"/>
    </source>
</evidence>
<dbReference type="SUPFAM" id="SSF48452">
    <property type="entry name" value="TPR-like"/>
    <property type="match status" value="1"/>
</dbReference>
<evidence type="ECO:0000256" key="1">
    <source>
        <dbReference type="ARBA" id="ARBA00004442"/>
    </source>
</evidence>
<feature type="domain" description="RagB/SusD" evidence="6">
    <location>
        <begin position="330"/>
        <end position="641"/>
    </location>
</feature>
<sequence>MNKFWTKTIYIMAAACSLTFSSCSDFLDRQEDEKLTFDKIWQSRNTIKQYWLNTMSFLPNENISNVIDNDPYLGAADEITVAYDRQYRKINFGSWNANNVPYDRFAKYYKGIRECNIFLQNVDRSSDPILTKDQIEEWKVQTRFARAYYYFLLMRDYGPVFLVGDELLDFAASTAELYRPRNTWEQCVDYVVAEMKACAENPSMLRQAELEKMNYGFATKGTCYAVISRLTLYSARDLYNGNTLYKSVKNPVVSEFPELSGVNLFPQEYKADKWLIAAEAARKVFEDGSYQLYRATSNNPYENYVGVINETWNSELIWTDRYCKINDWGLCTVPTSVGGTAYGSMGPTQQQVDAYAMNNGRYPIIGYESNGIPVIDPLSNYSKNEFEKTKWTYPSKGWSNKDNFDITAPNMYKDREPRFYVSIFFGGNYFIHGQSGATQGTMTSFAKGANGNKSQDFPKSGYLINRVYNHKLNSANGNWGNMTFPLFRLGETYLNFIEAVLECKKRGVVLPAGYEQEAMDKWADLRSRSGMSPITDSYPNASVEELIELCRKERRVELAFERHRYFDTRTWMIAEQTDNGPMYGMDTTCPLEKNMDSSETPDGFWKRVVFETRVFKSNHYLYPFSQRELDRNMILTQNYGW</sequence>
<dbReference type="EMBL" id="CP050831">
    <property type="protein sequence ID" value="QIU93296.1"/>
    <property type="molecule type" value="Genomic_DNA"/>
</dbReference>
<comment type="similarity">
    <text evidence="2">Belongs to the SusD family.</text>
</comment>
<evidence type="ECO:0000256" key="3">
    <source>
        <dbReference type="ARBA" id="ARBA00022729"/>
    </source>
</evidence>
<dbReference type="Pfam" id="PF07980">
    <property type="entry name" value="SusD_RagB"/>
    <property type="match status" value="1"/>
</dbReference>
<keyword evidence="5" id="KW-0998">Cell outer membrane</keyword>
<dbReference type="Pfam" id="PF14322">
    <property type="entry name" value="SusD-like_3"/>
    <property type="match status" value="1"/>
</dbReference>
<comment type="subcellular location">
    <subcellularLocation>
        <location evidence="1">Cell outer membrane</location>
    </subcellularLocation>
</comment>
<evidence type="ECO:0000313" key="8">
    <source>
        <dbReference type="EMBL" id="QIU93296.1"/>
    </source>
</evidence>
<dbReference type="InterPro" id="IPR011990">
    <property type="entry name" value="TPR-like_helical_dom_sf"/>
</dbReference>
<gene>
    <name evidence="8" type="ORF">BacF7301_03640</name>
</gene>
<dbReference type="InterPro" id="IPR012944">
    <property type="entry name" value="SusD_RagB_dom"/>
</dbReference>
<keyword evidence="4" id="KW-0472">Membrane</keyword>
<accession>A0A6H0KIP5</accession>
<dbReference type="GO" id="GO:0009279">
    <property type="term" value="C:cell outer membrane"/>
    <property type="evidence" value="ECO:0007669"/>
    <property type="project" value="UniProtKB-SubCell"/>
</dbReference>
<name>A0A6H0KIP5_9BACE</name>
<keyword evidence="3" id="KW-0732">Signal</keyword>
<dbReference type="PROSITE" id="PS51257">
    <property type="entry name" value="PROKAR_LIPOPROTEIN"/>
    <property type="match status" value="1"/>
</dbReference>
<dbReference type="InterPro" id="IPR033985">
    <property type="entry name" value="SusD-like_N"/>
</dbReference>
<protein>
    <submittedName>
        <fullName evidence="8">RagB/SusD family nutrient uptake outer membrane protein</fullName>
    </submittedName>
</protein>